<protein>
    <submittedName>
        <fullName evidence="1">Uncharacterized protein</fullName>
    </submittedName>
</protein>
<organism evidence="1">
    <name type="scientific">viral metagenome</name>
    <dbReference type="NCBI Taxonomy" id="1070528"/>
    <lineage>
        <taxon>unclassified sequences</taxon>
        <taxon>metagenomes</taxon>
        <taxon>organismal metagenomes</taxon>
    </lineage>
</organism>
<dbReference type="AlphaFoldDB" id="A0A6C0GZY8"/>
<accession>A0A6C0GZY8</accession>
<name>A0A6C0GZY8_9ZZZZ</name>
<evidence type="ECO:0000313" key="1">
    <source>
        <dbReference type="EMBL" id="QHT73832.1"/>
    </source>
</evidence>
<reference evidence="1" key="1">
    <citation type="journal article" date="2020" name="Nature">
        <title>Giant virus diversity and host interactions through global metagenomics.</title>
        <authorList>
            <person name="Schulz F."/>
            <person name="Roux S."/>
            <person name="Paez-Espino D."/>
            <person name="Jungbluth S."/>
            <person name="Walsh D.A."/>
            <person name="Denef V.J."/>
            <person name="McMahon K.D."/>
            <person name="Konstantinidis K.T."/>
            <person name="Eloe-Fadrosh E.A."/>
            <person name="Kyrpides N.C."/>
            <person name="Woyke T."/>
        </authorList>
    </citation>
    <scope>NUCLEOTIDE SEQUENCE</scope>
    <source>
        <strain evidence="1">GVMAG-M-3300023179-4</strain>
    </source>
</reference>
<proteinExistence type="predicted"/>
<sequence>MEEIKKSLIYYDKSRYEFDLLYPKIKSIKFIDDKSDLKESIIIINNDEYNYNIIGKFDISTNFWEWGWSFERIKNKIYRIRSFLNYGLDIFDSENDIIKNILINARIKIDNPLNLDILLALTLRFLITEKFSYIFKIKESDNIYKYYILR</sequence>
<dbReference type="EMBL" id="MN739832">
    <property type="protein sequence ID" value="QHT73832.1"/>
    <property type="molecule type" value="Genomic_DNA"/>
</dbReference>